<proteinExistence type="predicted"/>
<reference evidence="1 2" key="1">
    <citation type="submission" date="2018-11" db="EMBL/GenBank/DDBJ databases">
        <title>Genome sequencing and assembly of Clostridium tagluense strain A121.</title>
        <authorList>
            <person name="Murakami T."/>
            <person name="Segawa T."/>
            <person name="Shcherbakova V.A."/>
            <person name="Mori H."/>
            <person name="Yoshimura Y."/>
        </authorList>
    </citation>
    <scope>NUCLEOTIDE SEQUENCE [LARGE SCALE GENOMIC DNA]</scope>
    <source>
        <strain evidence="1 2">A121</strain>
    </source>
</reference>
<evidence type="ECO:0008006" key="3">
    <source>
        <dbReference type="Google" id="ProtNLM"/>
    </source>
</evidence>
<comment type="caution">
    <text evidence="1">The sequence shown here is derived from an EMBL/GenBank/DDBJ whole genome shotgun (WGS) entry which is preliminary data.</text>
</comment>
<dbReference type="Proteomes" id="UP000287872">
    <property type="component" value="Unassembled WGS sequence"/>
</dbReference>
<organism evidence="1 2">
    <name type="scientific">Clostridium tagluense</name>
    <dbReference type="NCBI Taxonomy" id="360422"/>
    <lineage>
        <taxon>Bacteria</taxon>
        <taxon>Bacillati</taxon>
        <taxon>Bacillota</taxon>
        <taxon>Clostridia</taxon>
        <taxon>Eubacteriales</taxon>
        <taxon>Clostridiaceae</taxon>
        <taxon>Clostridium</taxon>
    </lineage>
</organism>
<dbReference type="RefSeq" id="WP_125000909.1">
    <property type="nucleotide sequence ID" value="NZ_BHYK01000009.1"/>
</dbReference>
<evidence type="ECO:0000313" key="2">
    <source>
        <dbReference type="Proteomes" id="UP000287872"/>
    </source>
</evidence>
<dbReference type="EMBL" id="BHYK01000009">
    <property type="protein sequence ID" value="GCD10384.1"/>
    <property type="molecule type" value="Genomic_DNA"/>
</dbReference>
<accession>A0A401ULH5</accession>
<gene>
    <name evidence="1" type="ORF">Ctaglu_20070</name>
</gene>
<sequence length="214" mass="24970">MKGLFLCGYGCKPWIWENIEKSFRDDEHNIKFIEWPTNLTNYFNNISDFSTWVKDNFIIEDEYYDFIVGHSMGGLIALHLSTLKNVNLKHIVLIESYITSPAKFFQNLLMEDTNDTIKENVTNMLNQESKYYSPILRNQLQNLDLTWMINMANSNIHFIYGDRGINNKEIVISQLGINPIIQKHIDIEIVSNSCHFPMIESSENLLSVLKNIIK</sequence>
<evidence type="ECO:0000313" key="1">
    <source>
        <dbReference type="EMBL" id="GCD10384.1"/>
    </source>
</evidence>
<dbReference type="AlphaFoldDB" id="A0A401ULH5"/>
<keyword evidence="2" id="KW-1185">Reference proteome</keyword>
<dbReference type="OrthoDB" id="9775557at2"/>
<name>A0A401ULH5_9CLOT</name>
<dbReference type="SUPFAM" id="SSF53474">
    <property type="entry name" value="alpha/beta-Hydrolases"/>
    <property type="match status" value="1"/>
</dbReference>
<dbReference type="Gene3D" id="3.40.50.1820">
    <property type="entry name" value="alpha/beta hydrolase"/>
    <property type="match status" value="1"/>
</dbReference>
<protein>
    <recommendedName>
        <fullName evidence="3">Alpha/beta hydrolase</fullName>
    </recommendedName>
</protein>
<dbReference type="InterPro" id="IPR029058">
    <property type="entry name" value="AB_hydrolase_fold"/>
</dbReference>